<feature type="domain" description="CoA-binding" evidence="6">
    <location>
        <begin position="13"/>
        <end position="108"/>
    </location>
</feature>
<evidence type="ECO:0000313" key="8">
    <source>
        <dbReference type="Proteomes" id="UP000320766"/>
    </source>
</evidence>
<dbReference type="GO" id="GO:0005524">
    <property type="term" value="F:ATP binding"/>
    <property type="evidence" value="ECO:0007669"/>
    <property type="project" value="UniProtKB-KW"/>
</dbReference>
<dbReference type="AlphaFoldDB" id="A0A520L0D9"/>
<reference evidence="7 8" key="1">
    <citation type="journal article" date="2019" name="Nat. Microbiol.">
        <title>Wide diversity of methane and short-chain alkane metabolisms in uncultured archaea.</title>
        <authorList>
            <person name="Borrel G."/>
            <person name="Adam P.S."/>
            <person name="McKay L.J."/>
            <person name="Chen L.X."/>
            <person name="Sierra-Garcia I.N."/>
            <person name="Sieber C.M."/>
            <person name="Letourneur Q."/>
            <person name="Ghozlane A."/>
            <person name="Andersen G.L."/>
            <person name="Li W.J."/>
            <person name="Hallam S.J."/>
            <person name="Muyzer G."/>
            <person name="de Oliveira V.M."/>
            <person name="Inskeep W.P."/>
            <person name="Banfield J.F."/>
            <person name="Gribaldo S."/>
        </authorList>
    </citation>
    <scope>NUCLEOTIDE SEQUENCE [LARGE SCALE GENOMIC DNA]</scope>
    <source>
        <strain evidence="7">NM1b</strain>
    </source>
</reference>
<dbReference type="InterPro" id="IPR003781">
    <property type="entry name" value="CoA-bd"/>
</dbReference>
<evidence type="ECO:0000256" key="1">
    <source>
        <dbReference type="ARBA" id="ARBA00001619"/>
    </source>
</evidence>
<keyword evidence="5" id="KW-0067">ATP-binding</keyword>
<dbReference type="InterPro" id="IPR016102">
    <property type="entry name" value="Succinyl-CoA_synth-like"/>
</dbReference>
<organism evidence="7 8">
    <name type="scientific">Candidatus Methanolliviera hydrocarbonicum</name>
    <dbReference type="NCBI Taxonomy" id="2491085"/>
    <lineage>
        <taxon>Archaea</taxon>
        <taxon>Methanobacteriati</taxon>
        <taxon>Methanobacteriota</taxon>
        <taxon>Candidatus Methanoliparia</taxon>
        <taxon>Candidatus Methanoliparales</taxon>
        <taxon>Candidatus Methanollivieraceae</taxon>
        <taxon>Candidatus Methanolliviera</taxon>
    </lineage>
</organism>
<dbReference type="InterPro" id="IPR036291">
    <property type="entry name" value="NAD(P)-bd_dom_sf"/>
</dbReference>
<accession>A0A520L0D9</accession>
<comment type="catalytic activity">
    <reaction evidence="1">
        <text>acetate + ATP + CoA = acetyl-CoA + ADP + phosphate</text>
        <dbReference type="Rhea" id="RHEA:15081"/>
        <dbReference type="ChEBI" id="CHEBI:30089"/>
        <dbReference type="ChEBI" id="CHEBI:30616"/>
        <dbReference type="ChEBI" id="CHEBI:43474"/>
        <dbReference type="ChEBI" id="CHEBI:57287"/>
        <dbReference type="ChEBI" id="CHEBI:57288"/>
        <dbReference type="ChEBI" id="CHEBI:456216"/>
        <dbReference type="EC" id="6.2.1.13"/>
    </reaction>
</comment>
<dbReference type="SUPFAM" id="SSF51735">
    <property type="entry name" value="NAD(P)-binding Rossmann-fold domains"/>
    <property type="match status" value="1"/>
</dbReference>
<dbReference type="Gene3D" id="3.40.50.720">
    <property type="entry name" value="NAD(P)-binding Rossmann-like Domain"/>
    <property type="match status" value="1"/>
</dbReference>
<proteinExistence type="predicted"/>
<evidence type="ECO:0000256" key="5">
    <source>
        <dbReference type="ARBA" id="ARBA00022840"/>
    </source>
</evidence>
<dbReference type="InterPro" id="IPR051538">
    <property type="entry name" value="Acyl-CoA_Synth/Transferase"/>
</dbReference>
<evidence type="ECO:0000256" key="3">
    <source>
        <dbReference type="ARBA" id="ARBA00022598"/>
    </source>
</evidence>
<sequence length="202" mass="21425">MKGVFTMIDLDLLFEPSSIAVIGASVNPNKWGNMILSNIINGEYTGRLYPVNPKEDNISGVPTFHNLKDIPGGIDVGIVATPRSALLHVIEECGEKGVKFAVVITAGYGETGEEGKISEREILKLASRSGIRIVGPNCMGIFGAKAKLVGLMPPIIPKKGGISFISQSGNIGVQILLSGSSQGIGFNRFVSPQKSEIFGMPR</sequence>
<keyword evidence="4" id="KW-0547">Nucleotide-binding</keyword>
<evidence type="ECO:0000256" key="2">
    <source>
        <dbReference type="ARBA" id="ARBA00012957"/>
    </source>
</evidence>
<evidence type="ECO:0000256" key="4">
    <source>
        <dbReference type="ARBA" id="ARBA00022741"/>
    </source>
</evidence>
<name>A0A520L0D9_9EURY</name>
<protein>
    <recommendedName>
        <fullName evidence="2">acetate--CoA ligase (ADP-forming)</fullName>
        <ecNumber evidence="2">6.2.1.13</ecNumber>
    </recommendedName>
</protein>
<dbReference type="Gene3D" id="3.40.50.261">
    <property type="entry name" value="Succinyl-CoA synthetase domains"/>
    <property type="match status" value="1"/>
</dbReference>
<gene>
    <name evidence="7" type="ORF">EF807_00490</name>
</gene>
<dbReference type="EMBL" id="RXIL01000008">
    <property type="protein sequence ID" value="RZN73544.1"/>
    <property type="molecule type" value="Genomic_DNA"/>
</dbReference>
<dbReference type="PANTHER" id="PTHR43334:SF2">
    <property type="entry name" value="ACETATE--COA LIGASE [ADP-FORMING]"/>
    <property type="match status" value="1"/>
</dbReference>
<evidence type="ECO:0000259" key="6">
    <source>
        <dbReference type="SMART" id="SM00881"/>
    </source>
</evidence>
<dbReference type="SUPFAM" id="SSF52210">
    <property type="entry name" value="Succinyl-CoA synthetase domains"/>
    <property type="match status" value="1"/>
</dbReference>
<dbReference type="GO" id="GO:0043758">
    <property type="term" value="F:acetate-CoA ligase (ADP-forming) activity"/>
    <property type="evidence" value="ECO:0007669"/>
    <property type="project" value="UniProtKB-EC"/>
</dbReference>
<dbReference type="EC" id="6.2.1.13" evidence="2"/>
<dbReference type="Proteomes" id="UP000320766">
    <property type="component" value="Unassembled WGS sequence"/>
</dbReference>
<dbReference type="PANTHER" id="PTHR43334">
    <property type="entry name" value="ACETATE--COA LIGASE [ADP-FORMING]"/>
    <property type="match status" value="1"/>
</dbReference>
<keyword evidence="3" id="KW-0436">Ligase</keyword>
<evidence type="ECO:0000313" key="7">
    <source>
        <dbReference type="EMBL" id="RZN73544.1"/>
    </source>
</evidence>
<dbReference type="Pfam" id="PF13380">
    <property type="entry name" value="CoA_binding_2"/>
    <property type="match status" value="1"/>
</dbReference>
<dbReference type="SMART" id="SM00881">
    <property type="entry name" value="CoA_binding"/>
    <property type="match status" value="1"/>
</dbReference>
<comment type="caution">
    <text evidence="7">The sequence shown here is derived from an EMBL/GenBank/DDBJ whole genome shotgun (WGS) entry which is preliminary data.</text>
</comment>